<dbReference type="Gene3D" id="3.30.465.10">
    <property type="match status" value="1"/>
</dbReference>
<evidence type="ECO:0000256" key="1">
    <source>
        <dbReference type="ARBA" id="ARBA00006337"/>
    </source>
</evidence>
<dbReference type="Proteomes" id="UP001384579">
    <property type="component" value="Unassembled WGS sequence"/>
</dbReference>
<dbReference type="InterPro" id="IPR002550">
    <property type="entry name" value="CNNM"/>
</dbReference>
<dbReference type="PROSITE" id="PS51846">
    <property type="entry name" value="CNNM"/>
    <property type="match status" value="1"/>
</dbReference>
<evidence type="ECO:0000313" key="6">
    <source>
        <dbReference type="Proteomes" id="UP001384579"/>
    </source>
</evidence>
<evidence type="ECO:0000256" key="3">
    <source>
        <dbReference type="SAM" id="Phobius"/>
    </source>
</evidence>
<keyword evidence="2 3" id="KW-0812">Transmembrane</keyword>
<proteinExistence type="inferred from homology"/>
<dbReference type="EMBL" id="JBBLXS010000474">
    <property type="protein sequence ID" value="MEK0187946.1"/>
    <property type="molecule type" value="Genomic_DNA"/>
</dbReference>
<dbReference type="PANTHER" id="PTHR43099">
    <property type="entry name" value="UPF0053 PROTEIN YRKA"/>
    <property type="match status" value="1"/>
</dbReference>
<dbReference type="InterPro" id="IPR036318">
    <property type="entry name" value="FAD-bd_PCMH-like_sf"/>
</dbReference>
<dbReference type="Pfam" id="PF03471">
    <property type="entry name" value="CorC_HlyC"/>
    <property type="match status" value="1"/>
</dbReference>
<dbReference type="PANTHER" id="PTHR43099:SF2">
    <property type="entry name" value="UPF0053 PROTEIN YRKA"/>
    <property type="match status" value="1"/>
</dbReference>
<protein>
    <submittedName>
        <fullName evidence="5">CNNM domain-containing protein</fullName>
    </submittedName>
</protein>
<dbReference type="InterPro" id="IPR005170">
    <property type="entry name" value="Transptr-assoc_dom"/>
</dbReference>
<comment type="caution">
    <text evidence="5">The sequence shown here is derived from an EMBL/GenBank/DDBJ whole genome shotgun (WGS) entry which is preliminary data.</text>
</comment>
<dbReference type="SUPFAM" id="SSF56176">
    <property type="entry name" value="FAD-binding/transporter-associated domain-like"/>
    <property type="match status" value="1"/>
</dbReference>
<sequence>MNNITSLEIEVAETLLRLSMLLGLTLLIAFFVASELALVSADRHQIRQLAQLSDSPKIAKAAQLVHQAQNDIPHYLSVTQTGTTAGSLLLGWLGEGATVHWIEPWIDKLPLGHLPAMLTAHAIAVPVAFILVTYIEIVLGELIPKVLASHAPERTALLLIRPLKICSNVLWPLLAILNANVRLLTGGITRHQSPPLLSPSQATIVQKDAHSALISGGWEVTELNKQLGLKLPISDAYQTIAGFMIHHLGKLPNQGERLLWDELEIEAENVIEGSLETVLLRQVTHPLFKTQQPELVLN</sequence>
<comment type="similarity">
    <text evidence="1">Belongs to the UPF0053 family.</text>
</comment>
<feature type="transmembrane region" description="Helical" evidence="3">
    <location>
        <begin position="20"/>
        <end position="39"/>
    </location>
</feature>
<reference evidence="5 6" key="1">
    <citation type="journal article" date="2020" name="Harmful Algae">
        <title>Molecular and morphological characterization of a novel dihydroanatoxin-a producing Microcoleus species (cyanobacteria) from the Russian River, California, USA.</title>
        <authorList>
            <person name="Conklin K.Y."/>
            <person name="Stancheva R."/>
            <person name="Otten T.G."/>
            <person name="Fadness R."/>
            <person name="Boyer G.L."/>
            <person name="Read B."/>
            <person name="Zhang X."/>
            <person name="Sheath R.G."/>
        </authorList>
    </citation>
    <scope>NUCLEOTIDE SEQUENCE [LARGE SCALE GENOMIC DNA]</scope>
    <source>
        <strain evidence="5 6">PTRS2</strain>
    </source>
</reference>
<evidence type="ECO:0000256" key="2">
    <source>
        <dbReference type="PROSITE-ProRule" id="PRU01193"/>
    </source>
</evidence>
<feature type="transmembrane region" description="Helical" evidence="3">
    <location>
        <begin position="114"/>
        <end position="135"/>
    </location>
</feature>
<gene>
    <name evidence="5" type="ORF">WMG39_24350</name>
</gene>
<feature type="domain" description="CNNM transmembrane" evidence="4">
    <location>
        <begin position="10"/>
        <end position="227"/>
    </location>
</feature>
<name>A0ABU8YU72_9CYAN</name>
<organism evidence="5 6">
    <name type="scientific">Microcoleus anatoxicus PTRS2</name>
    <dbReference type="NCBI Taxonomy" id="2705321"/>
    <lineage>
        <taxon>Bacteria</taxon>
        <taxon>Bacillati</taxon>
        <taxon>Cyanobacteriota</taxon>
        <taxon>Cyanophyceae</taxon>
        <taxon>Oscillatoriophycideae</taxon>
        <taxon>Oscillatoriales</taxon>
        <taxon>Microcoleaceae</taxon>
        <taxon>Microcoleus</taxon>
        <taxon>Microcoleus anatoxicus</taxon>
    </lineage>
</organism>
<evidence type="ECO:0000259" key="4">
    <source>
        <dbReference type="PROSITE" id="PS51846"/>
    </source>
</evidence>
<keyword evidence="2 3" id="KW-0472">Membrane</keyword>
<accession>A0ABU8YU72</accession>
<dbReference type="Pfam" id="PF01595">
    <property type="entry name" value="CNNM"/>
    <property type="match status" value="1"/>
</dbReference>
<dbReference type="InterPro" id="IPR016169">
    <property type="entry name" value="FAD-bd_PCMH_sub2"/>
</dbReference>
<evidence type="ECO:0000313" key="5">
    <source>
        <dbReference type="EMBL" id="MEK0187946.1"/>
    </source>
</evidence>
<dbReference type="SMART" id="SM01091">
    <property type="entry name" value="CorC_HlyC"/>
    <property type="match status" value="1"/>
</dbReference>
<dbReference type="RefSeq" id="WP_340520470.1">
    <property type="nucleotide sequence ID" value="NZ_JBBLXS010000474.1"/>
</dbReference>
<keyword evidence="2 3" id="KW-1133">Transmembrane helix</keyword>
<dbReference type="InterPro" id="IPR051676">
    <property type="entry name" value="UPF0053_domain"/>
</dbReference>
<keyword evidence="6" id="KW-1185">Reference proteome</keyword>